<evidence type="ECO:0000256" key="5">
    <source>
        <dbReference type="PIRSR" id="PIRSR001434-2"/>
    </source>
</evidence>
<evidence type="ECO:0000256" key="3">
    <source>
        <dbReference type="ARBA" id="ARBA00022679"/>
    </source>
</evidence>
<dbReference type="InterPro" id="IPR000277">
    <property type="entry name" value="Cys/Met-Metab_PyrdxlP-dep_enz"/>
</dbReference>
<dbReference type="Pfam" id="PF01053">
    <property type="entry name" value="Cys_Met_Meta_PP"/>
    <property type="match status" value="1"/>
</dbReference>
<dbReference type="InterPro" id="IPR006235">
    <property type="entry name" value="OAc-hSer/O-AcSer_sulfhydrylase"/>
</dbReference>
<feature type="modified residue" description="N6-(pyridoxal phosphate)lysine" evidence="5">
    <location>
        <position position="204"/>
    </location>
</feature>
<dbReference type="CDD" id="cd00614">
    <property type="entry name" value="CGS_like"/>
    <property type="match status" value="1"/>
</dbReference>
<dbReference type="GO" id="GO:0003961">
    <property type="term" value="F:O-acetylhomoserine aminocarboxypropyltransferase activity"/>
    <property type="evidence" value="ECO:0007669"/>
    <property type="project" value="UniProtKB-EC"/>
</dbReference>
<reference evidence="7 8" key="1">
    <citation type="submission" date="2020-08" db="EMBL/GenBank/DDBJ databases">
        <title>Genomic Encyclopedia of Type Strains, Phase IV (KMG-IV): sequencing the most valuable type-strain genomes for metagenomic binning, comparative biology and taxonomic classification.</title>
        <authorList>
            <person name="Goeker M."/>
        </authorList>
    </citation>
    <scope>NUCLEOTIDE SEQUENCE [LARGE SCALE GENOMIC DNA]</scope>
    <source>
        <strain evidence="7 8">DSM 25799</strain>
    </source>
</reference>
<dbReference type="PIRSF" id="PIRSF001434">
    <property type="entry name" value="CGS"/>
    <property type="match status" value="1"/>
</dbReference>
<dbReference type="GO" id="GO:0004124">
    <property type="term" value="F:cysteine synthase activity"/>
    <property type="evidence" value="ECO:0007669"/>
    <property type="project" value="TreeGrafter"/>
</dbReference>
<name>A0A7W8FW16_9FIRM</name>
<comment type="cofactor">
    <cofactor evidence="1 6">
        <name>pyridoxal 5'-phosphate</name>
        <dbReference type="ChEBI" id="CHEBI:597326"/>
    </cofactor>
</comment>
<comment type="caution">
    <text evidence="7">The sequence shown here is derived from an EMBL/GenBank/DDBJ whole genome shotgun (WGS) entry which is preliminary data.</text>
</comment>
<evidence type="ECO:0000313" key="8">
    <source>
        <dbReference type="Proteomes" id="UP000539953"/>
    </source>
</evidence>
<dbReference type="GO" id="GO:0016829">
    <property type="term" value="F:lyase activity"/>
    <property type="evidence" value="ECO:0007669"/>
    <property type="project" value="UniProtKB-KW"/>
</dbReference>
<dbReference type="InterPro" id="IPR015422">
    <property type="entry name" value="PyrdxlP-dep_Trfase_small"/>
</dbReference>
<dbReference type="AlphaFoldDB" id="A0A7W8FW16"/>
<comment type="similarity">
    <text evidence="2 6">Belongs to the trans-sulfuration enzymes family.</text>
</comment>
<dbReference type="FunFam" id="3.40.640.10:FF:000035">
    <property type="entry name" value="O-succinylhomoserine sulfhydrylase"/>
    <property type="match status" value="1"/>
</dbReference>
<dbReference type="RefSeq" id="WP_183327805.1">
    <property type="nucleotide sequence ID" value="NZ_JACHHK010000003.1"/>
</dbReference>
<dbReference type="GO" id="GO:0071269">
    <property type="term" value="P:L-homocysteine biosynthetic process"/>
    <property type="evidence" value="ECO:0007669"/>
    <property type="project" value="TreeGrafter"/>
</dbReference>
<evidence type="ECO:0000256" key="6">
    <source>
        <dbReference type="RuleBase" id="RU362118"/>
    </source>
</evidence>
<dbReference type="Proteomes" id="UP000539953">
    <property type="component" value="Unassembled WGS sequence"/>
</dbReference>
<dbReference type="NCBIfam" id="TIGR01326">
    <property type="entry name" value="OAH_OAS_sulfhy"/>
    <property type="match status" value="1"/>
</dbReference>
<evidence type="ECO:0000256" key="4">
    <source>
        <dbReference type="ARBA" id="ARBA00022898"/>
    </source>
</evidence>
<sequence length="425" mass="46236">MRKETKCVQAGYTPKNGEPRMIPIIQSTTFKYDSSAEMGKLFDLEKEGYFYTRLQNPTNDMVAAKIAALEGGTAAMLTASGQAASFYSVFNIAGAGDHVVASTAIYGGTYNLFNVTMKRMGIDFTFVDPDCSDEELEAAFQPNTKAVFGETIANPSLVVFDIERFAGAAHAHGVPLIIDNTFATPINCRPFEWGADIVTHSTTKYMDGHDVGVGGCIVDSGHFDWMAHADKFPGLTQPDESYHGITYAEKFGQGGAYITKATAQLMRDLGAIQSPQNAFYLNLGLESLAVRMERHVQNAQKVAEFLAKDPHVAWVNYPGLKGNKYYERAKKYLPNGTCGVISFGVKGGRAAAEKFMSQLQVAIIATHVADAHTCILHPANSTHRQLSDEELIRAGVAPDLIRLSVGIENADDIIEDLEQALKSLD</sequence>
<protein>
    <submittedName>
        <fullName evidence="7">O-acetylhomoserine (Thiol)-lyase</fullName>
        <ecNumber evidence="7">2.5.1.49</ecNumber>
    </submittedName>
</protein>
<evidence type="ECO:0000256" key="2">
    <source>
        <dbReference type="ARBA" id="ARBA00009077"/>
    </source>
</evidence>
<proteinExistence type="inferred from homology"/>
<dbReference type="EC" id="2.5.1.49" evidence="7"/>
<dbReference type="PANTHER" id="PTHR43797:SF3">
    <property type="entry name" value="O-ACETYLHOMOSERINE SULFHYDRYLASE"/>
    <property type="match status" value="1"/>
</dbReference>
<dbReference type="EMBL" id="JACHHK010000003">
    <property type="protein sequence ID" value="MBB5182801.1"/>
    <property type="molecule type" value="Genomic_DNA"/>
</dbReference>
<keyword evidence="3 7" id="KW-0808">Transferase</keyword>
<dbReference type="PANTHER" id="PTHR43797">
    <property type="entry name" value="HOMOCYSTEINE/CYSTEINE SYNTHASE"/>
    <property type="match status" value="1"/>
</dbReference>
<dbReference type="Gene3D" id="3.40.640.10">
    <property type="entry name" value="Type I PLP-dependent aspartate aminotransferase-like (Major domain)"/>
    <property type="match status" value="1"/>
</dbReference>
<accession>A0A7W8FW16</accession>
<keyword evidence="7" id="KW-0456">Lyase</keyword>
<evidence type="ECO:0000256" key="1">
    <source>
        <dbReference type="ARBA" id="ARBA00001933"/>
    </source>
</evidence>
<dbReference type="GO" id="GO:0019346">
    <property type="term" value="P:transsulfuration"/>
    <property type="evidence" value="ECO:0007669"/>
    <property type="project" value="InterPro"/>
</dbReference>
<gene>
    <name evidence="7" type="ORF">HNQ47_000821</name>
</gene>
<dbReference type="GO" id="GO:0006535">
    <property type="term" value="P:cysteine biosynthetic process from serine"/>
    <property type="evidence" value="ECO:0007669"/>
    <property type="project" value="TreeGrafter"/>
</dbReference>
<evidence type="ECO:0000313" key="7">
    <source>
        <dbReference type="EMBL" id="MBB5182801.1"/>
    </source>
</evidence>
<keyword evidence="8" id="KW-1185">Reference proteome</keyword>
<dbReference type="GO" id="GO:0030170">
    <property type="term" value="F:pyridoxal phosphate binding"/>
    <property type="evidence" value="ECO:0007669"/>
    <property type="project" value="InterPro"/>
</dbReference>
<dbReference type="InterPro" id="IPR015424">
    <property type="entry name" value="PyrdxlP-dep_Trfase"/>
</dbReference>
<dbReference type="SUPFAM" id="SSF53383">
    <property type="entry name" value="PLP-dependent transferases"/>
    <property type="match status" value="1"/>
</dbReference>
<organism evidence="7 8">
    <name type="scientific">Catenisphaera adipataccumulans</name>
    <dbReference type="NCBI Taxonomy" id="700500"/>
    <lineage>
        <taxon>Bacteria</taxon>
        <taxon>Bacillati</taxon>
        <taxon>Bacillota</taxon>
        <taxon>Erysipelotrichia</taxon>
        <taxon>Erysipelotrichales</taxon>
        <taxon>Erysipelotrichaceae</taxon>
        <taxon>Catenisphaera</taxon>
    </lineage>
</organism>
<dbReference type="InterPro" id="IPR015421">
    <property type="entry name" value="PyrdxlP-dep_Trfase_major"/>
</dbReference>
<dbReference type="Gene3D" id="3.90.1150.10">
    <property type="entry name" value="Aspartate Aminotransferase, domain 1"/>
    <property type="match status" value="1"/>
</dbReference>
<dbReference type="GO" id="GO:0005737">
    <property type="term" value="C:cytoplasm"/>
    <property type="evidence" value="ECO:0007669"/>
    <property type="project" value="TreeGrafter"/>
</dbReference>
<keyword evidence="4 5" id="KW-0663">Pyridoxal phosphate</keyword>